<feature type="transmembrane region" description="Helical" evidence="5">
    <location>
        <begin position="136"/>
        <end position="157"/>
    </location>
</feature>
<dbReference type="GO" id="GO:0046943">
    <property type="term" value="F:carboxylic acid transmembrane transporter activity"/>
    <property type="evidence" value="ECO:0007669"/>
    <property type="project" value="TreeGrafter"/>
</dbReference>
<dbReference type="AlphaFoldDB" id="A0A378YWA4"/>
<evidence type="ECO:0000256" key="2">
    <source>
        <dbReference type="ARBA" id="ARBA00022692"/>
    </source>
</evidence>
<keyword evidence="3 5" id="KW-1133">Transmembrane helix</keyword>
<feature type="transmembrane region" description="Helical" evidence="5">
    <location>
        <begin position="110"/>
        <end position="130"/>
    </location>
</feature>
<dbReference type="InterPro" id="IPR005829">
    <property type="entry name" value="Sugar_transporter_CS"/>
</dbReference>
<dbReference type="EMBL" id="UGSG01000001">
    <property type="protein sequence ID" value="SUA81384.1"/>
    <property type="molecule type" value="Genomic_DNA"/>
</dbReference>
<evidence type="ECO:0000313" key="7">
    <source>
        <dbReference type="EMBL" id="SUA81384.1"/>
    </source>
</evidence>
<keyword evidence="4 5" id="KW-0472">Membrane</keyword>
<dbReference type="STRING" id="93220.A6P55_18115"/>
<evidence type="ECO:0000256" key="5">
    <source>
        <dbReference type="SAM" id="Phobius"/>
    </source>
</evidence>
<feature type="transmembrane region" description="Helical" evidence="5">
    <location>
        <begin position="199"/>
        <end position="219"/>
    </location>
</feature>
<evidence type="ECO:0000259" key="6">
    <source>
        <dbReference type="PROSITE" id="PS50850"/>
    </source>
</evidence>
<evidence type="ECO:0000256" key="3">
    <source>
        <dbReference type="ARBA" id="ARBA00022989"/>
    </source>
</evidence>
<dbReference type="PROSITE" id="PS00216">
    <property type="entry name" value="SUGAR_TRANSPORT_1"/>
    <property type="match status" value="1"/>
</dbReference>
<dbReference type="InterPro" id="IPR011701">
    <property type="entry name" value="MFS"/>
</dbReference>
<feature type="transmembrane region" description="Helical" evidence="5">
    <location>
        <begin position="431"/>
        <end position="454"/>
    </location>
</feature>
<gene>
    <name evidence="7" type="primary">pcaK_9</name>
    <name evidence="7" type="ORF">NCTC13160_04247</name>
</gene>
<feature type="transmembrane region" description="Helical" evidence="5">
    <location>
        <begin position="169"/>
        <end position="193"/>
    </location>
</feature>
<evidence type="ECO:0000313" key="8">
    <source>
        <dbReference type="Proteomes" id="UP000254573"/>
    </source>
</evidence>
<evidence type="ECO:0000256" key="1">
    <source>
        <dbReference type="ARBA" id="ARBA00004141"/>
    </source>
</evidence>
<dbReference type="Proteomes" id="UP000254573">
    <property type="component" value="Unassembled WGS sequence"/>
</dbReference>
<feature type="transmembrane region" description="Helical" evidence="5">
    <location>
        <begin position="280"/>
        <end position="300"/>
    </location>
</feature>
<dbReference type="GO" id="GO:0005886">
    <property type="term" value="C:plasma membrane"/>
    <property type="evidence" value="ECO:0007669"/>
    <property type="project" value="TreeGrafter"/>
</dbReference>
<proteinExistence type="predicted"/>
<evidence type="ECO:0000256" key="4">
    <source>
        <dbReference type="ARBA" id="ARBA00023136"/>
    </source>
</evidence>
<dbReference type="Gene3D" id="1.20.1250.20">
    <property type="entry name" value="MFS general substrate transporter like domains"/>
    <property type="match status" value="1"/>
</dbReference>
<feature type="transmembrane region" description="Helical" evidence="5">
    <location>
        <begin position="404"/>
        <end position="425"/>
    </location>
</feature>
<dbReference type="SUPFAM" id="SSF103473">
    <property type="entry name" value="MFS general substrate transporter"/>
    <property type="match status" value="1"/>
</dbReference>
<reference evidence="7 8" key="1">
    <citation type="submission" date="2018-06" db="EMBL/GenBank/DDBJ databases">
        <authorList>
            <consortium name="Pathogen Informatics"/>
            <person name="Doyle S."/>
        </authorList>
    </citation>
    <scope>NUCLEOTIDE SEQUENCE [LARGE SCALE GENOMIC DNA]</scope>
    <source>
        <strain evidence="7 8">NCTC13160</strain>
    </source>
</reference>
<dbReference type="PANTHER" id="PTHR23508:SF10">
    <property type="entry name" value="CARBOXYLIC ACID TRANSPORTER PROTEIN HOMOLOG"/>
    <property type="match status" value="1"/>
</dbReference>
<comment type="subcellular location">
    <subcellularLocation>
        <location evidence="1">Membrane</location>
        <topology evidence="1">Multi-pass membrane protein</topology>
    </subcellularLocation>
</comment>
<dbReference type="PROSITE" id="PS50850">
    <property type="entry name" value="MFS"/>
    <property type="match status" value="1"/>
</dbReference>
<dbReference type="InterPro" id="IPR020846">
    <property type="entry name" value="MFS_dom"/>
</dbReference>
<dbReference type="Pfam" id="PF07690">
    <property type="entry name" value="MFS_1"/>
    <property type="match status" value="1"/>
</dbReference>
<name>A0A378YWA4_9BURK</name>
<organism evidence="7 8">
    <name type="scientific">Pandoraea pnomenusa</name>
    <dbReference type="NCBI Taxonomy" id="93220"/>
    <lineage>
        <taxon>Bacteria</taxon>
        <taxon>Pseudomonadati</taxon>
        <taxon>Pseudomonadota</taxon>
        <taxon>Betaproteobacteria</taxon>
        <taxon>Burkholderiales</taxon>
        <taxon>Burkholderiaceae</taxon>
        <taxon>Pandoraea</taxon>
    </lineage>
</organism>
<feature type="domain" description="Major facilitator superfamily (MFS) profile" evidence="6">
    <location>
        <begin position="44"/>
        <end position="458"/>
    </location>
</feature>
<feature type="transmembrane region" description="Helical" evidence="5">
    <location>
        <begin position="78"/>
        <end position="98"/>
    </location>
</feature>
<feature type="transmembrane region" description="Helical" evidence="5">
    <location>
        <begin position="315"/>
        <end position="336"/>
    </location>
</feature>
<dbReference type="InterPro" id="IPR036259">
    <property type="entry name" value="MFS_trans_sf"/>
</dbReference>
<sequence length="467" mass="49304">MPASDRSPLRRQGMAHDIAQTPSERIDVRETLQSAPLGAFHYRLGTLLALILLFDGFDLYNAAYIVHDVTSLWHLSPSQIGVLLSCGLAGFAAGSAVSGPFSDRIGRRRVLLAGIWLSGLMSLAIAVFAHDLMSFIGLRFAMGISLGLLMPVAVTYINEIAPKRSANVFTIVFFTCGWIGGATASGFIAAWLIPQYGWQSMYFVGGLSVVLALVLQFVLPESVSFLASRGRQDAVRAQLARLWPARAPEFEKATFTSPDAGIKAGSVAALFSAGFRRQTICFWAMGALSLFSSYGLSGWLPTIMLKRGENLSTSFAYGSLLVFASAFGSLICGVLADRIGNRRLAMSLAWLCGAAAIAMLALASGGSVTFVGIVVAGMFVIGTQTVLNNLVAVSYPTEIRSTAVGLYLGIARVGAMCGPAIAGVLQQLTGGAGTMFFVLGAALVTAAVLVFLVARPERLPKAPAFGH</sequence>
<dbReference type="PANTHER" id="PTHR23508">
    <property type="entry name" value="CARBOXYLIC ACID TRANSPORTER PROTEIN HOMOLOG"/>
    <property type="match status" value="1"/>
</dbReference>
<feature type="transmembrane region" description="Helical" evidence="5">
    <location>
        <begin position="370"/>
        <end position="392"/>
    </location>
</feature>
<accession>A0A378YWA4</accession>
<protein>
    <submittedName>
        <fullName evidence="7">4-hydroxybenzoate transporter PcaK</fullName>
    </submittedName>
</protein>
<feature type="transmembrane region" description="Helical" evidence="5">
    <location>
        <begin position="348"/>
        <end position="364"/>
    </location>
</feature>
<keyword evidence="2 5" id="KW-0812">Transmembrane</keyword>
<feature type="transmembrane region" description="Helical" evidence="5">
    <location>
        <begin position="47"/>
        <end position="66"/>
    </location>
</feature>